<evidence type="ECO:0000313" key="1">
    <source>
        <dbReference type="EMBL" id="MBE9068288.1"/>
    </source>
</evidence>
<dbReference type="SUPFAM" id="SSF56784">
    <property type="entry name" value="HAD-like"/>
    <property type="match status" value="1"/>
</dbReference>
<dbReference type="CDD" id="cd16416">
    <property type="entry name" value="HAD_BsYqeG-like"/>
    <property type="match status" value="1"/>
</dbReference>
<organism evidence="1 2">
    <name type="scientific">Leptolyngbya cf. ectocarpi LEGE 11479</name>
    <dbReference type="NCBI Taxonomy" id="1828722"/>
    <lineage>
        <taxon>Bacteria</taxon>
        <taxon>Bacillati</taxon>
        <taxon>Cyanobacteriota</taxon>
        <taxon>Cyanophyceae</taxon>
        <taxon>Leptolyngbyales</taxon>
        <taxon>Leptolyngbyaceae</taxon>
        <taxon>Leptolyngbya group</taxon>
        <taxon>Leptolyngbya</taxon>
    </lineage>
</organism>
<dbReference type="InterPro" id="IPR023214">
    <property type="entry name" value="HAD_sf"/>
</dbReference>
<dbReference type="Pfam" id="PF13242">
    <property type="entry name" value="Hydrolase_like"/>
    <property type="match status" value="1"/>
</dbReference>
<dbReference type="AlphaFoldDB" id="A0A929FAZ4"/>
<dbReference type="GO" id="GO:0005737">
    <property type="term" value="C:cytoplasm"/>
    <property type="evidence" value="ECO:0007669"/>
    <property type="project" value="TreeGrafter"/>
</dbReference>
<gene>
    <name evidence="1" type="ORF">IQ260_16675</name>
</gene>
<dbReference type="InterPro" id="IPR006549">
    <property type="entry name" value="HAD-SF_hydro_IIIA"/>
</dbReference>
<dbReference type="GO" id="GO:0008962">
    <property type="term" value="F:phosphatidylglycerophosphatase activity"/>
    <property type="evidence" value="ECO:0007669"/>
    <property type="project" value="InterPro"/>
</dbReference>
<dbReference type="InterPro" id="IPR036412">
    <property type="entry name" value="HAD-like_sf"/>
</dbReference>
<accession>A0A929FAZ4</accession>
<dbReference type="Gene3D" id="3.40.50.1000">
    <property type="entry name" value="HAD superfamily/HAD-like"/>
    <property type="match status" value="1"/>
</dbReference>
<name>A0A929FAZ4_LEPEC</name>
<dbReference type="InterPro" id="IPR010021">
    <property type="entry name" value="PGPP1/Gep4"/>
</dbReference>
<comment type="caution">
    <text evidence="1">The sequence shown here is derived from an EMBL/GenBank/DDBJ whole genome shotgun (WGS) entry which is preliminary data.</text>
</comment>
<evidence type="ECO:0000313" key="2">
    <source>
        <dbReference type="Proteomes" id="UP000615026"/>
    </source>
</evidence>
<reference evidence="1" key="1">
    <citation type="submission" date="2020-10" db="EMBL/GenBank/DDBJ databases">
        <authorList>
            <person name="Castelo-Branco R."/>
            <person name="Eusebio N."/>
            <person name="Adriana R."/>
            <person name="Vieira A."/>
            <person name="Brugerolle De Fraissinette N."/>
            <person name="Rezende De Castro R."/>
            <person name="Schneider M.P."/>
            <person name="Vasconcelos V."/>
            <person name="Leao P.N."/>
        </authorList>
    </citation>
    <scope>NUCLEOTIDE SEQUENCE</scope>
    <source>
        <strain evidence="1">LEGE 11479</strain>
    </source>
</reference>
<sequence length="180" mass="19944">MTSWGRLLQPDLALGGSILKLTPELIAQHRLKGLILDVDETLVPFKQAQPLEDVRQWLQQMQSLVSVVLVSNNLSHSRISQIAETLGVPFYTGAGKPSRRKLRQAVALMQLPHHEIAMVGDRLFTDVLGGNRLGLFTVLVEPMVDPLTPMAANSPKQCLRNSEIWVSKRLGVVLATSDHR</sequence>
<dbReference type="RefSeq" id="WP_193994236.1">
    <property type="nucleotide sequence ID" value="NZ_JADEXP010000155.1"/>
</dbReference>
<dbReference type="NCBIfam" id="TIGR01668">
    <property type="entry name" value="YqeG_hyp_ppase"/>
    <property type="match status" value="1"/>
</dbReference>
<dbReference type="PANTHER" id="PTHR19288:SF25">
    <property type="entry name" value="PHOSPHATIDYLGLYCEROPHOSPHATASE GEP4, MITOCHONDRIAL"/>
    <property type="match status" value="1"/>
</dbReference>
<dbReference type="EMBL" id="JADEXP010000155">
    <property type="protein sequence ID" value="MBE9068288.1"/>
    <property type="molecule type" value="Genomic_DNA"/>
</dbReference>
<dbReference type="Proteomes" id="UP000615026">
    <property type="component" value="Unassembled WGS sequence"/>
</dbReference>
<dbReference type="PANTHER" id="PTHR19288">
    <property type="entry name" value="4-NITROPHENYLPHOSPHATASE-RELATED"/>
    <property type="match status" value="1"/>
</dbReference>
<dbReference type="NCBIfam" id="TIGR01662">
    <property type="entry name" value="HAD-SF-IIIA"/>
    <property type="match status" value="1"/>
</dbReference>
<protein>
    <submittedName>
        <fullName evidence="1">YqeG family HAD IIIA-type phosphatase</fullName>
    </submittedName>
</protein>
<proteinExistence type="predicted"/>
<keyword evidence="2" id="KW-1185">Reference proteome</keyword>